<comment type="subcellular location">
    <subcellularLocation>
        <location evidence="1 10">Golgi apparatus membrane</location>
        <topology evidence="1 10">Single-pass type II membrane protein</topology>
    </subcellularLocation>
</comment>
<dbReference type="EC" id="2.4.1.-" evidence="10"/>
<dbReference type="PANTHER" id="PTHR11214:SF364">
    <property type="entry name" value="HEXOSYLTRANSFERASE"/>
    <property type="match status" value="1"/>
</dbReference>
<evidence type="ECO:0000256" key="5">
    <source>
        <dbReference type="ARBA" id="ARBA00022692"/>
    </source>
</evidence>
<evidence type="ECO:0000256" key="2">
    <source>
        <dbReference type="ARBA" id="ARBA00008661"/>
    </source>
</evidence>
<keyword evidence="4" id="KW-0808">Transferase</keyword>
<dbReference type="Gene3D" id="3.90.550.50">
    <property type="match status" value="1"/>
</dbReference>
<feature type="transmembrane region" description="Helical" evidence="10">
    <location>
        <begin position="311"/>
        <end position="329"/>
    </location>
</feature>
<dbReference type="Proteomes" id="UP001497497">
    <property type="component" value="Unassembled WGS sequence"/>
</dbReference>
<organism evidence="11 12">
    <name type="scientific">Lymnaea stagnalis</name>
    <name type="common">Great pond snail</name>
    <name type="synonym">Helix stagnalis</name>
    <dbReference type="NCBI Taxonomy" id="6523"/>
    <lineage>
        <taxon>Eukaryota</taxon>
        <taxon>Metazoa</taxon>
        <taxon>Spiralia</taxon>
        <taxon>Lophotrochozoa</taxon>
        <taxon>Mollusca</taxon>
        <taxon>Gastropoda</taxon>
        <taxon>Heterobranchia</taxon>
        <taxon>Euthyneura</taxon>
        <taxon>Panpulmonata</taxon>
        <taxon>Hygrophila</taxon>
        <taxon>Lymnaeoidea</taxon>
        <taxon>Lymnaeidae</taxon>
        <taxon>Lymnaea</taxon>
    </lineage>
</organism>
<evidence type="ECO:0000256" key="1">
    <source>
        <dbReference type="ARBA" id="ARBA00004323"/>
    </source>
</evidence>
<keyword evidence="6" id="KW-0735">Signal-anchor</keyword>
<evidence type="ECO:0000256" key="3">
    <source>
        <dbReference type="ARBA" id="ARBA00022676"/>
    </source>
</evidence>
<feature type="transmembrane region" description="Helical" evidence="10">
    <location>
        <begin position="20"/>
        <end position="42"/>
    </location>
</feature>
<keyword evidence="7 10" id="KW-1133">Transmembrane helix</keyword>
<proteinExistence type="inferred from homology"/>
<evidence type="ECO:0000256" key="10">
    <source>
        <dbReference type="RuleBase" id="RU363063"/>
    </source>
</evidence>
<dbReference type="GO" id="GO:0000139">
    <property type="term" value="C:Golgi membrane"/>
    <property type="evidence" value="ECO:0007669"/>
    <property type="project" value="UniProtKB-SubCell"/>
</dbReference>
<keyword evidence="8 10" id="KW-0333">Golgi apparatus</keyword>
<name>A0AAV2IRW8_LYMST</name>
<dbReference type="PANTHER" id="PTHR11214">
    <property type="entry name" value="BETA-1,3-N-ACETYLGLUCOSAMINYLTRANSFERASE"/>
    <property type="match status" value="1"/>
</dbReference>
<dbReference type="GO" id="GO:0006493">
    <property type="term" value="P:protein O-linked glycosylation"/>
    <property type="evidence" value="ECO:0007669"/>
    <property type="project" value="TreeGrafter"/>
</dbReference>
<evidence type="ECO:0000313" key="12">
    <source>
        <dbReference type="Proteomes" id="UP001497497"/>
    </source>
</evidence>
<keyword evidence="12" id="KW-1185">Reference proteome</keyword>
<dbReference type="Pfam" id="PF01762">
    <property type="entry name" value="Galactosyl_T"/>
    <property type="match status" value="1"/>
</dbReference>
<evidence type="ECO:0000256" key="7">
    <source>
        <dbReference type="ARBA" id="ARBA00022989"/>
    </source>
</evidence>
<evidence type="ECO:0000256" key="6">
    <source>
        <dbReference type="ARBA" id="ARBA00022968"/>
    </source>
</evidence>
<keyword evidence="3 10" id="KW-0328">Glycosyltransferase</keyword>
<protein>
    <recommendedName>
        <fullName evidence="10">Hexosyltransferase</fullName>
        <ecNumber evidence="10">2.4.1.-</ecNumber>
    </recommendedName>
</protein>
<keyword evidence="9 10" id="KW-0472">Membrane</keyword>
<keyword evidence="5 10" id="KW-0812">Transmembrane</keyword>
<accession>A0AAV2IRW8</accession>
<comment type="similarity">
    <text evidence="2 10">Belongs to the glycosyltransferase 31 family.</text>
</comment>
<reference evidence="11 12" key="1">
    <citation type="submission" date="2024-04" db="EMBL/GenBank/DDBJ databases">
        <authorList>
            <consortium name="Genoscope - CEA"/>
            <person name="William W."/>
        </authorList>
    </citation>
    <scope>NUCLEOTIDE SEQUENCE [LARGE SCALE GENOMIC DNA]</scope>
</reference>
<comment type="caution">
    <text evidence="11">The sequence shown here is derived from an EMBL/GenBank/DDBJ whole genome shotgun (WGS) entry which is preliminary data.</text>
</comment>
<dbReference type="EMBL" id="CAXITT010001808">
    <property type="protein sequence ID" value="CAL1548828.1"/>
    <property type="molecule type" value="Genomic_DNA"/>
</dbReference>
<evidence type="ECO:0000256" key="9">
    <source>
        <dbReference type="ARBA" id="ARBA00023136"/>
    </source>
</evidence>
<comment type="caution">
    <text evidence="10">Lacks conserved residue(s) required for the propagation of feature annotation.</text>
</comment>
<evidence type="ECO:0000313" key="11">
    <source>
        <dbReference type="EMBL" id="CAL1548828.1"/>
    </source>
</evidence>
<sequence length="390" mass="45526">MGKIKKMTVARNLRTFKIGVLIAIVFIINLLCLLSISLQNVLTWRLPHRYFRENDHPYFKSTHPGGVRPNTTVNPVVKLKLDTMKLELNDSRFTNDVMFPAKRIGRYIMADADRCRGVKELDIIIIVHTAPANMERRQRIRDTFGNEDLFVPFRVRTAFLLGKTVNRTLERMLWLEHATYNDTVMGDFIDDYHNLSLKGVMGYRWVSEYCTNSRFVLKIDDDVMINMFKLLYSFLKHMSGKPKSIFCNLWHKNTMPILRQGKWKVEPHVFSKRNTFPYDYCSGFVVIMTTDLIGPMFEAAMTTPFFWIDNVYLFGMLPSVVGSVTYYNYALDRNMTLKQQDALNCTRTQGPRCPIFASAISDKLFWSYWDLIKGIYTQASSWRVENKIVT</sequence>
<dbReference type="InterPro" id="IPR002659">
    <property type="entry name" value="Glyco_trans_31"/>
</dbReference>
<dbReference type="GO" id="GO:0016758">
    <property type="term" value="F:hexosyltransferase activity"/>
    <property type="evidence" value="ECO:0007669"/>
    <property type="project" value="InterPro"/>
</dbReference>
<gene>
    <name evidence="11" type="ORF">GSLYS_00022145001</name>
</gene>
<evidence type="ECO:0000256" key="8">
    <source>
        <dbReference type="ARBA" id="ARBA00023034"/>
    </source>
</evidence>
<dbReference type="AlphaFoldDB" id="A0AAV2IRW8"/>
<evidence type="ECO:0000256" key="4">
    <source>
        <dbReference type="ARBA" id="ARBA00022679"/>
    </source>
</evidence>